<organism evidence="1 2">
    <name type="scientific">Muricoccus nepalensis</name>
    <dbReference type="NCBI Taxonomy" id="1854500"/>
    <lineage>
        <taxon>Bacteria</taxon>
        <taxon>Pseudomonadati</taxon>
        <taxon>Pseudomonadota</taxon>
        <taxon>Alphaproteobacteria</taxon>
        <taxon>Acetobacterales</taxon>
        <taxon>Roseomonadaceae</taxon>
        <taxon>Muricoccus</taxon>
    </lineage>
</organism>
<dbReference type="CDD" id="cd09598">
    <property type="entry name" value="M4_like"/>
    <property type="match status" value="1"/>
</dbReference>
<comment type="caution">
    <text evidence="1">The sequence shown here is derived from an EMBL/GenBank/DDBJ whole genome shotgun (WGS) entry which is preliminary data.</text>
</comment>
<reference evidence="1 2" key="1">
    <citation type="journal article" date="2019" name="Environ. Microbiol.">
        <title>Species interactions and distinct microbial communities in high Arctic permafrost affected cryosols are associated with the CH4 and CO2 gas fluxes.</title>
        <authorList>
            <person name="Altshuler I."/>
            <person name="Hamel J."/>
            <person name="Turney S."/>
            <person name="Magnuson E."/>
            <person name="Levesque R."/>
            <person name="Greer C."/>
            <person name="Whyte L.G."/>
        </authorList>
    </citation>
    <scope>NUCLEOTIDE SEQUENCE [LARGE SCALE GENOMIC DNA]</scope>
    <source>
        <strain evidence="1 2">S9.3B</strain>
    </source>
</reference>
<protein>
    <recommendedName>
        <fullName evidence="3">Peptidase M4</fullName>
    </recommendedName>
</protein>
<name>A0A502FSR9_9PROT</name>
<proteinExistence type="predicted"/>
<gene>
    <name evidence="1" type="ORF">EAH89_18820</name>
</gene>
<evidence type="ECO:0000313" key="2">
    <source>
        <dbReference type="Proteomes" id="UP000317078"/>
    </source>
</evidence>
<dbReference type="EMBL" id="RCZP01000022">
    <property type="protein sequence ID" value="TPG52292.1"/>
    <property type="molecule type" value="Genomic_DNA"/>
</dbReference>
<sequence>MFAFDPSLALRLDTFDMNEITVRIPSERDPRTGEPTLRPGPVGEYVEVVDVDPASGLAYAPVNLDEAAILAEDGLPPSEGNPQFHQQMAYAVAMVTIGNFERALGRVALWSPRRSKDGMIRQFVRRLRIYPHALRGRNSFYSPEKKAILLGYFPVRTKDAHNTPGTIVFSCLSHDIITHEVTHALLDGIHPRFNEATNPDVHAFHEAFADLVALFQHFSYPGVLHDQIVRARGDLSGDTLLAKLAQQFGRATGRGSALRDALGREGSDGIWRRTSPNARALETVVEPHDRGAILVAAIFAAFILVYQARTADLFRIATQGTGILPAGDIHPDLAKRLAEEATKISQHVLQMVIRALDYCPPVDITFGDYLKAVITADLDLNPEDEYGYRVAMIQSFRQWGIHPRKTRSMSVESLTWPDLREARMQSDTGAQGTGAVLLSEVVMKSSLDETTSAVRNLIQEEQPPEDDDEGPDSPEVTPILLTALPAPRSISRSSLRFEPWTLDSDRRKMWNLSQSNAKAMHRWLLYGQGSGQAANFGLVLDKGLAPLTVYTTKHGKPAVEVHAVRRAVRRSPRGALVADLVVEMTQRRKGYFSPKVQERMDLGDVDDADYTTHQPDFVYRAGCTLLIDPVTSTVRRVIRTSGTIADNAELARVREFMTGGFSVSGNAFDSGLSPSRAVAERDIREPFAMLHRYAEG</sequence>
<keyword evidence="2" id="KW-1185">Reference proteome</keyword>
<dbReference type="SUPFAM" id="SSF55486">
    <property type="entry name" value="Metalloproteases ('zincins'), catalytic domain"/>
    <property type="match status" value="1"/>
</dbReference>
<accession>A0A502FSR9</accession>
<evidence type="ECO:0008006" key="3">
    <source>
        <dbReference type="Google" id="ProtNLM"/>
    </source>
</evidence>
<evidence type="ECO:0000313" key="1">
    <source>
        <dbReference type="EMBL" id="TPG52292.1"/>
    </source>
</evidence>
<dbReference type="AlphaFoldDB" id="A0A502FSR9"/>
<dbReference type="Proteomes" id="UP000317078">
    <property type="component" value="Unassembled WGS sequence"/>
</dbReference>